<evidence type="ECO:0000256" key="2">
    <source>
        <dbReference type="SAM" id="MobiDB-lite"/>
    </source>
</evidence>
<evidence type="ECO:0000313" key="6">
    <source>
        <dbReference type="EMBL" id="PIL35941.1"/>
    </source>
</evidence>
<dbReference type="Gene3D" id="2.60.40.10">
    <property type="entry name" value="Immunoglobulins"/>
    <property type="match status" value="1"/>
</dbReference>
<dbReference type="OrthoDB" id="2019572at2759"/>
<evidence type="ECO:0000313" key="7">
    <source>
        <dbReference type="Proteomes" id="UP000230002"/>
    </source>
</evidence>
<dbReference type="SUPFAM" id="SSF50965">
    <property type="entry name" value="Galactose oxidase, central domain"/>
    <property type="match status" value="1"/>
</dbReference>
<dbReference type="AlphaFoldDB" id="A0A2G8SQ94"/>
<dbReference type="InterPro" id="IPR013783">
    <property type="entry name" value="Ig-like_fold"/>
</dbReference>
<evidence type="ECO:0000259" key="5">
    <source>
        <dbReference type="Pfam" id="PF09118"/>
    </source>
</evidence>
<gene>
    <name evidence="6" type="ORF">GSI_01601</name>
</gene>
<dbReference type="InterPro" id="IPR014756">
    <property type="entry name" value="Ig_E-set"/>
</dbReference>
<sequence length="645" mass="68836">MVRAHRTNVRALAAAISLFASVYAQTVNTPGQPSTNQAPLGQFKIVGDSIVSAQQLFLGTTDKVYIVDKVENNPTKINGHPAWAAEYSISKNSGRAMDVVTNSFCAGGAALGNGTWLNVGGNQAVGPGGVQADSQLGGGIYDDPDGGKSIRLLNPCDDGNCEWTLVAPMSTRRWYPTVETLDDGSVIILGGCLYGGYVNAAGQDNPTWEIFPAQSDLTPVVSDILSTTLPVNLYPLTWMLPSGKLLMQSNWKTSLLDYRTQTETALDDMLDAVRVYPASGGSTMLALTPDNNYTATLIFCGGTNLQSSQWVTNWDIAQYNASNSCVRLTPDVSPAYEEDDPLPEGRSMGNLILLPNGKILMLNGAQTGTAGYGTESWTINESYADNPVLMPIMYDPSAPQGKRWSRDGLSPSTVPRMYHSSATLLPDGSVLVSGSNPHADYAVDNVKFPTEYRVEYFYPSYYNQRRPEPKGVPSSYSYGGDYFNVSLTKDDLFGDVNNIKNTQVIILRTGFSTHSMNMGQRMLQLQSTYTGNGDGSAILHVNQMPPNPATFPPGPALAFVVVNGVPSVGVQVMIGNGQIGKQPTSDVANLPTSAISSGAGTHSDGSGNNVSQGGHKNYAGSLRDRMSSAAQLVATLASFAVFSFL</sequence>
<dbReference type="Proteomes" id="UP000230002">
    <property type="component" value="Unassembled WGS sequence"/>
</dbReference>
<protein>
    <recommendedName>
        <fullName evidence="8">Glyoxal oxidase</fullName>
    </recommendedName>
</protein>
<dbReference type="InterPro" id="IPR015202">
    <property type="entry name" value="GO-like_E_set"/>
</dbReference>
<dbReference type="SUPFAM" id="SSF81296">
    <property type="entry name" value="E set domains"/>
    <property type="match status" value="1"/>
</dbReference>
<organism evidence="6 7">
    <name type="scientific">Ganoderma sinense ZZ0214-1</name>
    <dbReference type="NCBI Taxonomy" id="1077348"/>
    <lineage>
        <taxon>Eukaryota</taxon>
        <taxon>Fungi</taxon>
        <taxon>Dikarya</taxon>
        <taxon>Basidiomycota</taxon>
        <taxon>Agaricomycotina</taxon>
        <taxon>Agaricomycetes</taxon>
        <taxon>Polyporales</taxon>
        <taxon>Polyporaceae</taxon>
        <taxon>Ganoderma</taxon>
    </lineage>
</organism>
<dbReference type="CDD" id="cd02851">
    <property type="entry name" value="E_set_GO_C"/>
    <property type="match status" value="1"/>
</dbReference>
<evidence type="ECO:0000259" key="4">
    <source>
        <dbReference type="Pfam" id="PF07250"/>
    </source>
</evidence>
<proteinExistence type="predicted"/>
<name>A0A2G8SQ94_9APHY</name>
<dbReference type="EMBL" id="AYKW01000002">
    <property type="protein sequence ID" value="PIL35941.1"/>
    <property type="molecule type" value="Genomic_DNA"/>
</dbReference>
<feature type="region of interest" description="Disordered" evidence="2">
    <location>
        <begin position="591"/>
        <end position="616"/>
    </location>
</feature>
<dbReference type="Pfam" id="PF07250">
    <property type="entry name" value="Glyoxal_oxid_N"/>
    <property type="match status" value="1"/>
</dbReference>
<dbReference type="Pfam" id="PF09118">
    <property type="entry name" value="GO-like_E_set"/>
    <property type="match status" value="1"/>
</dbReference>
<evidence type="ECO:0000256" key="1">
    <source>
        <dbReference type="ARBA" id="ARBA00022729"/>
    </source>
</evidence>
<dbReference type="STRING" id="1077348.A0A2G8SQ94"/>
<dbReference type="InterPro" id="IPR009880">
    <property type="entry name" value="Glyoxal_oxidase_N"/>
</dbReference>
<dbReference type="PANTHER" id="PTHR32208">
    <property type="entry name" value="SECRETED PROTEIN-RELATED"/>
    <property type="match status" value="1"/>
</dbReference>
<dbReference type="InterPro" id="IPR011043">
    <property type="entry name" value="Gal_Oxase/kelch_b-propeller"/>
</dbReference>
<feature type="domain" description="Glyoxal oxidase N-terminal" evidence="4">
    <location>
        <begin position="143"/>
        <end position="461"/>
    </location>
</feature>
<dbReference type="InterPro" id="IPR037293">
    <property type="entry name" value="Gal_Oxidase_central_sf"/>
</dbReference>
<feature type="signal peptide" evidence="3">
    <location>
        <begin position="1"/>
        <end position="24"/>
    </location>
</feature>
<keyword evidence="7" id="KW-1185">Reference proteome</keyword>
<dbReference type="PANTHER" id="PTHR32208:SF21">
    <property type="entry name" value="LOW QUALITY PROTEIN: ALDEHYDE OXIDASE GLOX-LIKE"/>
    <property type="match status" value="1"/>
</dbReference>
<keyword evidence="1 3" id="KW-0732">Signal</keyword>
<dbReference type="SMR" id="A0A2G8SQ94"/>
<feature type="domain" description="Galactose oxidase-like Early set" evidence="5">
    <location>
        <begin position="466"/>
        <end position="574"/>
    </location>
</feature>
<feature type="compositionally biased region" description="Polar residues" evidence="2">
    <location>
        <begin position="591"/>
        <end position="614"/>
    </location>
</feature>
<reference evidence="6 7" key="1">
    <citation type="journal article" date="2015" name="Sci. Rep.">
        <title>Chromosome-level genome map provides insights into diverse defense mechanisms in the medicinal fungus Ganoderma sinense.</title>
        <authorList>
            <person name="Zhu Y."/>
            <person name="Xu J."/>
            <person name="Sun C."/>
            <person name="Zhou S."/>
            <person name="Xu H."/>
            <person name="Nelson D.R."/>
            <person name="Qian J."/>
            <person name="Song J."/>
            <person name="Luo H."/>
            <person name="Xiang L."/>
            <person name="Li Y."/>
            <person name="Xu Z."/>
            <person name="Ji A."/>
            <person name="Wang L."/>
            <person name="Lu S."/>
            <person name="Hayward A."/>
            <person name="Sun W."/>
            <person name="Li X."/>
            <person name="Schwartz D.C."/>
            <person name="Wang Y."/>
            <person name="Chen S."/>
        </authorList>
    </citation>
    <scope>NUCLEOTIDE SEQUENCE [LARGE SCALE GENOMIC DNA]</scope>
    <source>
        <strain evidence="6 7">ZZ0214-1</strain>
    </source>
</reference>
<evidence type="ECO:0000256" key="3">
    <source>
        <dbReference type="SAM" id="SignalP"/>
    </source>
</evidence>
<accession>A0A2G8SQ94</accession>
<comment type="caution">
    <text evidence="6">The sequence shown here is derived from an EMBL/GenBank/DDBJ whole genome shotgun (WGS) entry which is preliminary data.</text>
</comment>
<evidence type="ECO:0008006" key="8">
    <source>
        <dbReference type="Google" id="ProtNLM"/>
    </source>
</evidence>
<dbReference type="Gene3D" id="2.130.10.80">
    <property type="entry name" value="Galactose oxidase/kelch, beta-propeller"/>
    <property type="match status" value="1"/>
</dbReference>
<feature type="chain" id="PRO_5013842844" description="Glyoxal oxidase" evidence="3">
    <location>
        <begin position="25"/>
        <end position="645"/>
    </location>
</feature>